<dbReference type="InterPro" id="IPR050251">
    <property type="entry name" value="HpcH-HpaI_aldolase"/>
</dbReference>
<dbReference type="GO" id="GO:0046872">
    <property type="term" value="F:metal ion binding"/>
    <property type="evidence" value="ECO:0007669"/>
    <property type="project" value="UniProtKB-KW"/>
</dbReference>
<protein>
    <submittedName>
        <fullName evidence="5">5-keto-4-deoxy-D-glucarate aldolase</fullName>
    </submittedName>
</protein>
<comment type="caution">
    <text evidence="5">The sequence shown here is derived from an EMBL/GenBank/DDBJ whole genome shotgun (WGS) entry which is preliminary data.</text>
</comment>
<evidence type="ECO:0000313" key="6">
    <source>
        <dbReference type="Proteomes" id="UP000304382"/>
    </source>
</evidence>
<evidence type="ECO:0000256" key="3">
    <source>
        <dbReference type="ARBA" id="ARBA00023239"/>
    </source>
</evidence>
<name>A0A4C2EIV3_9EURY</name>
<dbReference type="AlphaFoldDB" id="A0A4C2EIV3"/>
<dbReference type="EMBL" id="BIXZ01000003">
    <property type="protein sequence ID" value="GCF14428.1"/>
    <property type="molecule type" value="Genomic_DNA"/>
</dbReference>
<dbReference type="Gene3D" id="3.20.20.60">
    <property type="entry name" value="Phosphoenolpyruvate-binding domains"/>
    <property type="match status" value="1"/>
</dbReference>
<dbReference type="Pfam" id="PF03328">
    <property type="entry name" value="HpcH_HpaI"/>
    <property type="match status" value="1"/>
</dbReference>
<dbReference type="GO" id="GO:0005737">
    <property type="term" value="C:cytoplasm"/>
    <property type="evidence" value="ECO:0007669"/>
    <property type="project" value="TreeGrafter"/>
</dbReference>
<comment type="similarity">
    <text evidence="1">Belongs to the HpcH/HpaI aldolase family.</text>
</comment>
<proteinExistence type="inferred from homology"/>
<dbReference type="PANTHER" id="PTHR30502">
    <property type="entry name" value="2-KETO-3-DEOXY-L-RHAMNONATE ALDOLASE"/>
    <property type="match status" value="1"/>
</dbReference>
<dbReference type="RefSeq" id="WP_137684016.1">
    <property type="nucleotide sequence ID" value="NZ_BIXZ01000003.1"/>
</dbReference>
<dbReference type="InterPro" id="IPR005000">
    <property type="entry name" value="Aldolase/citrate-lyase_domain"/>
</dbReference>
<feature type="domain" description="HpcH/HpaI aldolase/citrate lyase" evidence="4">
    <location>
        <begin position="19"/>
        <end position="240"/>
    </location>
</feature>
<gene>
    <name evidence="5" type="primary">garL</name>
    <name evidence="5" type="ORF">Harman_23630</name>
</gene>
<evidence type="ECO:0000313" key="5">
    <source>
        <dbReference type="EMBL" id="GCF14428.1"/>
    </source>
</evidence>
<evidence type="ECO:0000256" key="2">
    <source>
        <dbReference type="ARBA" id="ARBA00022723"/>
    </source>
</evidence>
<keyword evidence="3" id="KW-0456">Lyase</keyword>
<dbReference type="PANTHER" id="PTHR30502:SF0">
    <property type="entry name" value="PHOSPHOENOLPYRUVATE CARBOXYLASE FAMILY PROTEIN"/>
    <property type="match status" value="1"/>
</dbReference>
<dbReference type="SUPFAM" id="SSF51621">
    <property type="entry name" value="Phosphoenolpyruvate/pyruvate domain"/>
    <property type="match status" value="1"/>
</dbReference>
<dbReference type="InterPro" id="IPR040442">
    <property type="entry name" value="Pyrv_kinase-like_dom_sf"/>
</dbReference>
<dbReference type="GO" id="GO:0016832">
    <property type="term" value="F:aldehyde-lyase activity"/>
    <property type="evidence" value="ECO:0007669"/>
    <property type="project" value="TreeGrafter"/>
</dbReference>
<accession>A0A4C2EIV3</accession>
<keyword evidence="2" id="KW-0479">Metal-binding</keyword>
<keyword evidence="6" id="KW-1185">Reference proteome</keyword>
<dbReference type="OrthoDB" id="142679at2157"/>
<dbReference type="Proteomes" id="UP000304382">
    <property type="component" value="Unassembled WGS sequence"/>
</dbReference>
<sequence>MSDSERLNTVTADSDPLIGSWASIPHPLTVEMAASAGYDFVVIDAEHTPMSFETMGDMLRGGDGEIETLVRVPDDDPTTLKRTLDLAPDGILVPMVETPAQAERIVESSRYPPEGARGIGPGRSTGYTMSLGEHLEAGDDSFVRHVQLESQRAVENAADIAAVEGIDGIFIGPLDLSLSMGCFGQWEHEEFLDAIDSVLSAARAAGVTTGTLATNDTEREQRLDWDVDYVASGVDLMHLASGTTEALEHSRELIEKNR</sequence>
<evidence type="ECO:0000256" key="1">
    <source>
        <dbReference type="ARBA" id="ARBA00005568"/>
    </source>
</evidence>
<organism evidence="5 6">
    <name type="scientific">Haloarcula mannanilytica</name>
    <dbReference type="NCBI Taxonomy" id="2509225"/>
    <lineage>
        <taxon>Archaea</taxon>
        <taxon>Methanobacteriati</taxon>
        <taxon>Methanobacteriota</taxon>
        <taxon>Stenosarchaea group</taxon>
        <taxon>Halobacteria</taxon>
        <taxon>Halobacteriales</taxon>
        <taxon>Haloarculaceae</taxon>
        <taxon>Haloarcula</taxon>
    </lineage>
</organism>
<evidence type="ECO:0000259" key="4">
    <source>
        <dbReference type="Pfam" id="PF03328"/>
    </source>
</evidence>
<dbReference type="InterPro" id="IPR015813">
    <property type="entry name" value="Pyrv/PenolPyrv_kinase-like_dom"/>
</dbReference>
<reference evidence="5 6" key="1">
    <citation type="submission" date="2019-02" db="EMBL/GenBank/DDBJ databases">
        <title>Haloarcula mannanilyticum sp. nov., a mannan degrading haloarchaeon isolated from commercial salt.</title>
        <authorList>
            <person name="Enomoto S."/>
            <person name="Shimane Y."/>
            <person name="Kamekura M."/>
            <person name="Ito T."/>
            <person name="Moriya O."/>
            <person name="Ihara K."/>
            <person name="Takahashi-Ando N."/>
            <person name="Fukushima Y."/>
            <person name="Yoshida Y."/>
            <person name="Usama R."/>
            <person name="Takai K."/>
            <person name="Minegishi H."/>
        </authorList>
    </citation>
    <scope>NUCLEOTIDE SEQUENCE [LARGE SCALE GENOMIC DNA]</scope>
    <source>
        <strain evidence="5 6">MD130-1</strain>
    </source>
</reference>